<keyword evidence="6 14" id="KW-0067">ATP-binding</keyword>
<keyword evidence="5 14" id="KW-0375">Hydrogen ion transport</keyword>
<evidence type="ECO:0000256" key="3">
    <source>
        <dbReference type="ARBA" id="ARBA00022448"/>
    </source>
</evidence>
<dbReference type="InterPro" id="IPR027417">
    <property type="entry name" value="P-loop_NTPase"/>
</dbReference>
<comment type="function">
    <text evidence="14">Produces ATP from ADP in the presence of a proton gradient across the membrane. The catalytic sites are hosted primarily by the beta subunits.</text>
</comment>
<keyword evidence="10 14" id="KW-0139">CF(1)</keyword>
<evidence type="ECO:0000256" key="5">
    <source>
        <dbReference type="ARBA" id="ARBA00022781"/>
    </source>
</evidence>
<dbReference type="Pfam" id="PF00006">
    <property type="entry name" value="ATP-synt_ab"/>
    <property type="match status" value="1"/>
</dbReference>
<sequence length="502" mass="54365">MPNVGKIKQIIGPVVDVHFSSDSKLPEIYNALELTRENGEKLVLEVQQHLGEDSVRCVAMDGTEGLVRGLTVTDTGKAIAMPTGAQIYGRLFNVTGDAIDGLPQPDKTANTRPIHAKPPKFDELSTSTEILFTGIKVIDLIEPYAKGGKIGLFGGAGVGKTVLIQELINNIAKGHGGLSVFAGVGERTREGNDLMREMIEAGIVKYGEKFMHSMEEGGWDLNAVDLEGLKDSKATFVFGQMNEPPGARARVALSGLTMAEYFRDGDGTGKGKDILFFVDNIFRFTQAGSEVSALLGRMPSAVGYQPTLATEMGLMQERITSTKSGSITSVQAVYVPADDLTDPAPATTFAHLDATTVLSRKIADLGIYPAVDPLDSTSRILTPIVVGEAHYNCADRVKLILQRYKELQDIIAILGMDELSEEDKLTVSRARRVQRFLSQPFHVAEQFTGLQGVLVPIEETIRGFNMIMDGEVDEYPEAAFNLVGTIDDAIAKGKKLMEQAKN</sequence>
<dbReference type="Gene3D" id="1.10.1140.10">
    <property type="entry name" value="Bovine Mitochondrial F1-atpase, Atp Synthase Beta Chain, Chain D, domain 3"/>
    <property type="match status" value="1"/>
</dbReference>
<keyword evidence="4 14" id="KW-0547">Nucleotide-binding</keyword>
<feature type="domain" description="AAA+ ATPase" evidence="15">
    <location>
        <begin position="146"/>
        <end position="363"/>
    </location>
</feature>
<evidence type="ECO:0000256" key="8">
    <source>
        <dbReference type="ARBA" id="ARBA00023065"/>
    </source>
</evidence>
<dbReference type="InterPro" id="IPR024034">
    <property type="entry name" value="ATPase_F1/V1_b/a_C"/>
</dbReference>
<dbReference type="AlphaFoldDB" id="A0A5M6CGV7"/>
<dbReference type="InterPro" id="IPR000194">
    <property type="entry name" value="ATPase_F1/V1/A1_a/bsu_nucl-bd"/>
</dbReference>
<comment type="catalytic activity">
    <reaction evidence="12">
        <text>4 Na(+)(in) + ATP + H2O = 4 Na(+)(out) + ADP + phosphate + H(+)</text>
        <dbReference type="Rhea" id="RHEA:58156"/>
        <dbReference type="ChEBI" id="CHEBI:15377"/>
        <dbReference type="ChEBI" id="CHEBI:15378"/>
        <dbReference type="ChEBI" id="CHEBI:29101"/>
        <dbReference type="ChEBI" id="CHEBI:30616"/>
        <dbReference type="ChEBI" id="CHEBI:43474"/>
        <dbReference type="ChEBI" id="CHEBI:456216"/>
        <dbReference type="EC" id="7.2.2.1"/>
    </reaction>
</comment>
<dbReference type="InterPro" id="IPR005722">
    <property type="entry name" value="ATP_synth_F1_bsu"/>
</dbReference>
<dbReference type="SMART" id="SM00382">
    <property type="entry name" value="AAA"/>
    <property type="match status" value="1"/>
</dbReference>
<evidence type="ECO:0000256" key="1">
    <source>
        <dbReference type="ARBA" id="ARBA00004202"/>
    </source>
</evidence>
<dbReference type="GO" id="GO:0046962">
    <property type="term" value="F:sodium-transporting ATPase activity, rotational mechanism"/>
    <property type="evidence" value="ECO:0007669"/>
    <property type="project" value="UniProtKB-EC"/>
</dbReference>
<dbReference type="SUPFAM" id="SSF50615">
    <property type="entry name" value="N-terminal domain of alpha and beta subunits of F1 ATP synthase"/>
    <property type="match status" value="1"/>
</dbReference>
<evidence type="ECO:0000256" key="7">
    <source>
        <dbReference type="ARBA" id="ARBA00022967"/>
    </source>
</evidence>
<comment type="function">
    <text evidence="13">Produces ATP from ADP in the presence of a sodium ion gradient across the membrane. The beta chain is the catalytic subunit.</text>
</comment>
<keyword evidence="17" id="KW-1185">Reference proteome</keyword>
<dbReference type="GO" id="GO:0005886">
    <property type="term" value="C:plasma membrane"/>
    <property type="evidence" value="ECO:0007669"/>
    <property type="project" value="UniProtKB-SubCell"/>
</dbReference>
<proteinExistence type="inferred from homology"/>
<dbReference type="NCBIfam" id="TIGR01039">
    <property type="entry name" value="atpD"/>
    <property type="match status" value="1"/>
</dbReference>
<dbReference type="InterPro" id="IPR003593">
    <property type="entry name" value="AAA+_ATPase"/>
</dbReference>
<evidence type="ECO:0000256" key="14">
    <source>
        <dbReference type="HAMAP-Rule" id="MF_01347"/>
    </source>
</evidence>
<dbReference type="RefSeq" id="WP_150033852.1">
    <property type="nucleotide sequence ID" value="NZ_VWSH01000004.1"/>
</dbReference>
<evidence type="ECO:0000256" key="2">
    <source>
        <dbReference type="ARBA" id="ARBA00008936"/>
    </source>
</evidence>
<dbReference type="GO" id="GO:0005524">
    <property type="term" value="F:ATP binding"/>
    <property type="evidence" value="ECO:0007669"/>
    <property type="project" value="UniProtKB-UniRule"/>
</dbReference>
<dbReference type="InterPro" id="IPR050053">
    <property type="entry name" value="ATPase_alpha/beta_chains"/>
</dbReference>
<evidence type="ECO:0000259" key="15">
    <source>
        <dbReference type="SMART" id="SM00382"/>
    </source>
</evidence>
<keyword evidence="9 14" id="KW-0472">Membrane</keyword>
<keyword evidence="3 14" id="KW-0813">Transport</keyword>
<dbReference type="InterPro" id="IPR036121">
    <property type="entry name" value="ATPase_F1/V1/A1_a/bsu_N_sf"/>
</dbReference>
<dbReference type="CDD" id="cd18115">
    <property type="entry name" value="ATP-synt_F1_beta_N"/>
    <property type="match status" value="1"/>
</dbReference>
<comment type="subcellular location">
    <subcellularLocation>
        <location evidence="1 14">Cell membrane</location>
        <topology evidence="1 14">Peripheral membrane protein</topology>
    </subcellularLocation>
</comment>
<evidence type="ECO:0000256" key="10">
    <source>
        <dbReference type="ARBA" id="ARBA00023196"/>
    </source>
</evidence>
<dbReference type="SUPFAM" id="SSF47917">
    <property type="entry name" value="C-terminal domain of alpha and beta subunits of F1 ATP synthase"/>
    <property type="match status" value="1"/>
</dbReference>
<comment type="similarity">
    <text evidence="2 14">Belongs to the ATPase alpha/beta chains family.</text>
</comment>
<dbReference type="CDD" id="cd18110">
    <property type="entry name" value="ATP-synt_F1_beta_C"/>
    <property type="match status" value="1"/>
</dbReference>
<comment type="catalytic activity">
    <reaction evidence="14">
        <text>ATP + H2O + 4 H(+)(in) = ADP + phosphate + 5 H(+)(out)</text>
        <dbReference type="Rhea" id="RHEA:57720"/>
        <dbReference type="ChEBI" id="CHEBI:15377"/>
        <dbReference type="ChEBI" id="CHEBI:15378"/>
        <dbReference type="ChEBI" id="CHEBI:30616"/>
        <dbReference type="ChEBI" id="CHEBI:43474"/>
        <dbReference type="ChEBI" id="CHEBI:456216"/>
        <dbReference type="EC" id="7.1.2.2"/>
    </reaction>
</comment>
<organism evidence="16 17">
    <name type="scientific">Taibaiella lutea</name>
    <dbReference type="NCBI Taxonomy" id="2608001"/>
    <lineage>
        <taxon>Bacteria</taxon>
        <taxon>Pseudomonadati</taxon>
        <taxon>Bacteroidota</taxon>
        <taxon>Chitinophagia</taxon>
        <taxon>Chitinophagales</taxon>
        <taxon>Chitinophagaceae</taxon>
        <taxon>Taibaiella</taxon>
    </lineage>
</organism>
<dbReference type="FunFam" id="2.40.10.170:FF:000005">
    <property type="entry name" value="ATP synthase subunit beta"/>
    <property type="match status" value="1"/>
</dbReference>
<dbReference type="Proteomes" id="UP000323632">
    <property type="component" value="Unassembled WGS sequence"/>
</dbReference>
<comment type="caution">
    <text evidence="16">The sequence shown here is derived from an EMBL/GenBank/DDBJ whole genome shotgun (WGS) entry which is preliminary data.</text>
</comment>
<dbReference type="GO" id="GO:0045259">
    <property type="term" value="C:proton-transporting ATP synthase complex"/>
    <property type="evidence" value="ECO:0007669"/>
    <property type="project" value="UniProtKB-KW"/>
</dbReference>
<evidence type="ECO:0000256" key="11">
    <source>
        <dbReference type="ARBA" id="ARBA00023310"/>
    </source>
</evidence>
<keyword evidence="8 14" id="KW-0406">Ion transport</keyword>
<dbReference type="InterPro" id="IPR004100">
    <property type="entry name" value="ATPase_F1/V1/A1_a/bsu_N"/>
</dbReference>
<reference evidence="16 17" key="1">
    <citation type="submission" date="2019-09" db="EMBL/GenBank/DDBJ databases">
        <title>Genome sequence and assembly of Taibaiella sp.</title>
        <authorList>
            <person name="Chhetri G."/>
        </authorList>
    </citation>
    <scope>NUCLEOTIDE SEQUENCE [LARGE SCALE GENOMIC DNA]</scope>
    <source>
        <strain evidence="16 17">KVB11</strain>
    </source>
</reference>
<protein>
    <recommendedName>
        <fullName evidence="14">ATP synthase subunit beta</fullName>
        <ecNumber evidence="14">7.1.2.2</ecNumber>
    </recommendedName>
    <alternativeName>
        <fullName evidence="14">ATP synthase F1 sector subunit beta</fullName>
    </alternativeName>
    <alternativeName>
        <fullName evidence="14">F-ATPase subunit beta</fullName>
    </alternativeName>
</protein>
<dbReference type="Pfam" id="PF02874">
    <property type="entry name" value="ATP-synt_ab_N"/>
    <property type="match status" value="1"/>
</dbReference>
<dbReference type="PANTHER" id="PTHR15184">
    <property type="entry name" value="ATP SYNTHASE"/>
    <property type="match status" value="1"/>
</dbReference>
<dbReference type="Pfam" id="PF22919">
    <property type="entry name" value="ATP-synt_VA_C"/>
    <property type="match status" value="1"/>
</dbReference>
<dbReference type="InterPro" id="IPR020003">
    <property type="entry name" value="ATPase_a/bsu_AS"/>
</dbReference>
<dbReference type="EMBL" id="VWSH01000004">
    <property type="protein sequence ID" value="KAA5532349.1"/>
    <property type="molecule type" value="Genomic_DNA"/>
</dbReference>
<dbReference type="InterPro" id="IPR055190">
    <property type="entry name" value="ATP-synt_VA_C"/>
</dbReference>
<evidence type="ECO:0000313" key="16">
    <source>
        <dbReference type="EMBL" id="KAA5532349.1"/>
    </source>
</evidence>
<accession>A0A5M6CGV7</accession>
<dbReference type="CDD" id="cd01133">
    <property type="entry name" value="F1-ATPase_beta_CD"/>
    <property type="match status" value="1"/>
</dbReference>
<keyword evidence="7 14" id="KW-1278">Translocase</keyword>
<evidence type="ECO:0000256" key="4">
    <source>
        <dbReference type="ARBA" id="ARBA00022741"/>
    </source>
</evidence>
<keyword evidence="11 14" id="KW-0066">ATP synthesis</keyword>
<evidence type="ECO:0000313" key="17">
    <source>
        <dbReference type="Proteomes" id="UP000323632"/>
    </source>
</evidence>
<feature type="binding site" evidence="14">
    <location>
        <begin position="154"/>
        <end position="161"/>
    </location>
    <ligand>
        <name>ATP</name>
        <dbReference type="ChEBI" id="CHEBI:30616"/>
    </ligand>
</feature>
<keyword evidence="14" id="KW-1003">Cell membrane</keyword>
<name>A0A5M6CGV7_9BACT</name>
<dbReference type="FunFam" id="1.10.1140.10:FF:000001">
    <property type="entry name" value="ATP synthase subunit beta"/>
    <property type="match status" value="1"/>
</dbReference>
<evidence type="ECO:0000256" key="6">
    <source>
        <dbReference type="ARBA" id="ARBA00022840"/>
    </source>
</evidence>
<evidence type="ECO:0000256" key="12">
    <source>
        <dbReference type="ARBA" id="ARBA00052325"/>
    </source>
</evidence>
<dbReference type="FunFam" id="3.40.50.300:FF:000004">
    <property type="entry name" value="ATP synthase subunit beta"/>
    <property type="match status" value="1"/>
</dbReference>
<evidence type="ECO:0000256" key="9">
    <source>
        <dbReference type="ARBA" id="ARBA00023136"/>
    </source>
</evidence>
<dbReference type="GO" id="GO:0046933">
    <property type="term" value="F:proton-transporting ATP synthase activity, rotational mechanism"/>
    <property type="evidence" value="ECO:0007669"/>
    <property type="project" value="UniProtKB-UniRule"/>
</dbReference>
<dbReference type="HAMAP" id="MF_01347">
    <property type="entry name" value="ATP_synth_beta_bact"/>
    <property type="match status" value="1"/>
</dbReference>
<dbReference type="SUPFAM" id="SSF52540">
    <property type="entry name" value="P-loop containing nucleoside triphosphate hydrolases"/>
    <property type="match status" value="1"/>
</dbReference>
<dbReference type="EC" id="7.1.2.2" evidence="14"/>
<dbReference type="Gene3D" id="3.40.50.300">
    <property type="entry name" value="P-loop containing nucleotide triphosphate hydrolases"/>
    <property type="match status" value="1"/>
</dbReference>
<dbReference type="PROSITE" id="PS00152">
    <property type="entry name" value="ATPASE_ALPHA_BETA"/>
    <property type="match status" value="1"/>
</dbReference>
<gene>
    <name evidence="14" type="primary">atpD</name>
    <name evidence="16" type="ORF">F0919_16275</name>
</gene>
<dbReference type="Gene3D" id="2.40.10.170">
    <property type="match status" value="1"/>
</dbReference>
<dbReference type="PANTHER" id="PTHR15184:SF71">
    <property type="entry name" value="ATP SYNTHASE SUBUNIT BETA, MITOCHONDRIAL"/>
    <property type="match status" value="1"/>
</dbReference>
<evidence type="ECO:0000256" key="13">
    <source>
        <dbReference type="ARBA" id="ARBA00059242"/>
    </source>
</evidence>